<evidence type="ECO:0000256" key="1">
    <source>
        <dbReference type="SAM" id="MobiDB-lite"/>
    </source>
</evidence>
<feature type="signal peptide" evidence="2">
    <location>
        <begin position="1"/>
        <end position="26"/>
    </location>
</feature>
<reference evidence="3 4" key="1">
    <citation type="submission" date="2017-05" db="EMBL/GenBank/DDBJ databases">
        <title>The Genome Sequence of Enterococcus faecium 2D5_DIV0622.</title>
        <authorList>
            <consortium name="The Broad Institute Genomics Platform"/>
            <consortium name="The Broad Institute Genomic Center for Infectious Diseases"/>
            <person name="Earl A."/>
            <person name="Manson A."/>
            <person name="Schwartman J."/>
            <person name="Gilmore M."/>
            <person name="Abouelleil A."/>
            <person name="Cao P."/>
            <person name="Chapman S."/>
            <person name="Cusick C."/>
            <person name="Shea T."/>
            <person name="Young S."/>
            <person name="Neafsey D."/>
            <person name="Nusbaum C."/>
            <person name="Birren B."/>
        </authorList>
    </citation>
    <scope>NUCLEOTIDE SEQUENCE [LARGE SCALE GENOMIC DNA]</scope>
    <source>
        <strain evidence="3 4">2D5_DIV0622</strain>
    </source>
</reference>
<evidence type="ECO:0000256" key="2">
    <source>
        <dbReference type="SAM" id="SignalP"/>
    </source>
</evidence>
<dbReference type="PANTHER" id="PTHR37804:SF1">
    <property type="entry name" value="CDAA REGULATORY PROTEIN CDAR"/>
    <property type="match status" value="1"/>
</dbReference>
<keyword evidence="2" id="KW-0732">Signal</keyword>
<evidence type="ECO:0000313" key="3">
    <source>
        <dbReference type="EMBL" id="OUZ19335.1"/>
    </source>
</evidence>
<dbReference type="RefSeq" id="WP_087663078.1">
    <property type="nucleotide sequence ID" value="NZ_NIBL01000001.1"/>
</dbReference>
<feature type="compositionally biased region" description="Basic and acidic residues" evidence="1">
    <location>
        <begin position="342"/>
        <end position="374"/>
    </location>
</feature>
<name>A0A200I4V9_9ENTE</name>
<dbReference type="Gene3D" id="2.170.120.40">
    <property type="entry name" value="YbbR-like domain"/>
    <property type="match status" value="2"/>
</dbReference>
<feature type="compositionally biased region" description="Polar residues" evidence="1">
    <location>
        <begin position="332"/>
        <end position="341"/>
    </location>
</feature>
<protein>
    <recommendedName>
        <fullName evidence="5">YbbR-like protein</fullName>
    </recommendedName>
</protein>
<sequence length="374" mass="41470">MELNGKSKMITALFALLLTLILFTNANTTDQKNQQKPAYNYEETVKQVPIVFEYNEKKYYIQGYEPNVDVKLSSANRVQLLAESNADTRTFKVVADLNELSPGTHEVKLKVENLKSGVKAKLSTNKSTVTIEKKITKEFAVKPILADEHQLDGVTLISISSTPKSVIVTTGAQTMKEIAIVQALFTSSNPITQNITKTVKLEALNAKGEKLDVTFDKEEVEVHLAVNRVNKQVKLTPKQFGNLPSGVSGYQFHLNPETIMLSSNGGDLDKIDEITIPVDISGIAQTTTKVYNIPVDSAFYSPQSNVTIRIEPIYTQVNHNQNLTEQNTQTNGAENATQNLPEKSESSTQKDSDKQETTQTTDDTKNENEKKNND</sequence>
<comment type="caution">
    <text evidence="3">The sequence shown here is derived from an EMBL/GenBank/DDBJ whole genome shotgun (WGS) entry which is preliminary data.</text>
</comment>
<organism evidence="3 4">
    <name type="scientific">Enterococcus cecorum</name>
    <dbReference type="NCBI Taxonomy" id="44008"/>
    <lineage>
        <taxon>Bacteria</taxon>
        <taxon>Bacillati</taxon>
        <taxon>Bacillota</taxon>
        <taxon>Bacilli</taxon>
        <taxon>Lactobacillales</taxon>
        <taxon>Enterococcaceae</taxon>
        <taxon>Enterococcus</taxon>
    </lineage>
</organism>
<proteinExistence type="predicted"/>
<dbReference type="EMBL" id="NIBL01000001">
    <property type="protein sequence ID" value="OUZ19335.1"/>
    <property type="molecule type" value="Genomic_DNA"/>
</dbReference>
<accession>A0A200I4V9</accession>
<dbReference type="Proteomes" id="UP000196503">
    <property type="component" value="Unassembled WGS sequence"/>
</dbReference>
<evidence type="ECO:0008006" key="5">
    <source>
        <dbReference type="Google" id="ProtNLM"/>
    </source>
</evidence>
<dbReference type="AlphaFoldDB" id="A0A200I4V9"/>
<gene>
    <name evidence="3" type="ORF">A5869_000984</name>
</gene>
<evidence type="ECO:0000313" key="4">
    <source>
        <dbReference type="Proteomes" id="UP000196503"/>
    </source>
</evidence>
<feature type="region of interest" description="Disordered" evidence="1">
    <location>
        <begin position="329"/>
        <end position="374"/>
    </location>
</feature>
<dbReference type="InterPro" id="IPR053154">
    <property type="entry name" value="c-di-AMP_regulator"/>
</dbReference>
<dbReference type="PANTHER" id="PTHR37804">
    <property type="entry name" value="CDAA REGULATORY PROTEIN CDAR"/>
    <property type="match status" value="1"/>
</dbReference>
<feature type="chain" id="PRO_5038413116" description="YbbR-like protein" evidence="2">
    <location>
        <begin position="27"/>
        <end position="374"/>
    </location>
</feature>
<dbReference type="InterPro" id="IPR012505">
    <property type="entry name" value="YbbR"/>
</dbReference>
<dbReference type="Gene3D" id="2.170.120.30">
    <property type="match status" value="1"/>
</dbReference>
<dbReference type="Pfam" id="PF07949">
    <property type="entry name" value="YbbR"/>
    <property type="match status" value="1"/>
</dbReference>